<dbReference type="EMBL" id="CAOQHR010000006">
    <property type="protein sequence ID" value="CAI6336686.1"/>
    <property type="molecule type" value="Genomic_DNA"/>
</dbReference>
<feature type="chain" id="PRO_5041020007" description="Carboxylic ester hydrolase" evidence="10">
    <location>
        <begin position="21"/>
        <end position="524"/>
    </location>
</feature>
<feature type="signal peptide" evidence="10">
    <location>
        <begin position="1"/>
        <end position="20"/>
    </location>
</feature>
<keyword evidence="4" id="KW-0479">Metal-binding</keyword>
<keyword evidence="6 10" id="KW-0378">Hydrolase</keyword>
<evidence type="ECO:0000313" key="12">
    <source>
        <dbReference type="Proteomes" id="UP001152607"/>
    </source>
</evidence>
<keyword evidence="3" id="KW-0624">Polysaccharide degradation</keyword>
<evidence type="ECO:0000256" key="5">
    <source>
        <dbReference type="ARBA" id="ARBA00022729"/>
    </source>
</evidence>
<reference evidence="11" key="1">
    <citation type="submission" date="2023-01" db="EMBL/GenBank/DDBJ databases">
        <authorList>
            <person name="Van Ghelder C."/>
            <person name="Rancurel C."/>
        </authorList>
    </citation>
    <scope>NUCLEOTIDE SEQUENCE</scope>
    <source>
        <strain evidence="11">CNCM I-4278</strain>
    </source>
</reference>
<comment type="similarity">
    <text evidence="1 10">Belongs to the tannase family.</text>
</comment>
<comment type="catalytic activity">
    <reaction evidence="9">
        <text>feruloyl-polysaccharide + H2O = ferulate + polysaccharide.</text>
        <dbReference type="EC" id="3.1.1.73"/>
    </reaction>
</comment>
<evidence type="ECO:0000256" key="10">
    <source>
        <dbReference type="RuleBase" id="RU361238"/>
    </source>
</evidence>
<organism evidence="11 12">
    <name type="scientific">Periconia digitata</name>
    <dbReference type="NCBI Taxonomy" id="1303443"/>
    <lineage>
        <taxon>Eukaryota</taxon>
        <taxon>Fungi</taxon>
        <taxon>Dikarya</taxon>
        <taxon>Ascomycota</taxon>
        <taxon>Pezizomycotina</taxon>
        <taxon>Dothideomycetes</taxon>
        <taxon>Pleosporomycetidae</taxon>
        <taxon>Pleosporales</taxon>
        <taxon>Massarineae</taxon>
        <taxon>Periconiaceae</taxon>
        <taxon>Periconia</taxon>
    </lineage>
</organism>
<evidence type="ECO:0000256" key="9">
    <source>
        <dbReference type="ARBA" id="ARBA00034075"/>
    </source>
</evidence>
<evidence type="ECO:0000256" key="7">
    <source>
        <dbReference type="ARBA" id="ARBA00022837"/>
    </source>
</evidence>
<sequence length="524" mass="56596">MFVHSTFPVLALMIPACALASSGSSSPVPDCSSFRPVNSISDYHATILNTTYYDIGELDVQGTLNEVSICEIFVSVPYGSNDTLHFALWLPDTQYSSRFMAIGNGGFGAALSDTEMMEELNNGLGFAVAGSDAGHVGNGSGTPGVYEPFLHDEDQTKAWLHNSISLFTPVAKALINNFYGYEADYSYYRGCSTGGAQGFSLAEFHPDLFDGIIAGCAANYYTHLMLSFLWNSQQTDTNETYLSEPLLEYIQARVIEECDTIDGIQDKLVENPLECTFNISTLACSAGAPAANVTCLTPSQLSAAQAIYQGPVRADSSRTSIFPGLTLASEGGWWFPQVEAGLSTAITTPILQNLVYNDLSYDPKTFNWASDIDVLDERAGPLIDSISTDLSSFRDGGGKMIAYAGWADPSIAPMWTLQHVEAITKRTLGDGVTIADNDFLKLVMVPGGGHCGANIAKYPSVPAHYSISSVLVEWVEKGEDDVEGIRSWGPTNGDNRTRKLCTWPKVAKLKEGGDVDDWESYLCA</sequence>
<evidence type="ECO:0000256" key="4">
    <source>
        <dbReference type="ARBA" id="ARBA00022723"/>
    </source>
</evidence>
<protein>
    <recommendedName>
        <fullName evidence="10">Carboxylic ester hydrolase</fullName>
        <ecNumber evidence="10">3.1.1.-</ecNumber>
    </recommendedName>
</protein>
<dbReference type="Pfam" id="PF07519">
    <property type="entry name" value="Tannase"/>
    <property type="match status" value="1"/>
</dbReference>
<evidence type="ECO:0000256" key="2">
    <source>
        <dbReference type="ARBA" id="ARBA00022487"/>
    </source>
</evidence>
<dbReference type="SUPFAM" id="SSF53474">
    <property type="entry name" value="alpha/beta-Hydrolases"/>
    <property type="match status" value="1"/>
</dbReference>
<dbReference type="PANTHER" id="PTHR33938">
    <property type="entry name" value="FERULOYL ESTERASE B-RELATED"/>
    <property type="match status" value="1"/>
</dbReference>
<dbReference type="GO" id="GO:0030600">
    <property type="term" value="F:feruloyl esterase activity"/>
    <property type="evidence" value="ECO:0007669"/>
    <property type="project" value="UniProtKB-EC"/>
</dbReference>
<keyword evidence="7" id="KW-0106">Calcium</keyword>
<dbReference type="GO" id="GO:0045493">
    <property type="term" value="P:xylan catabolic process"/>
    <property type="evidence" value="ECO:0007669"/>
    <property type="project" value="UniProtKB-KW"/>
</dbReference>
<dbReference type="OrthoDB" id="3039123at2759"/>
<keyword evidence="5 10" id="KW-0732">Signal</keyword>
<proteinExistence type="inferred from homology"/>
<dbReference type="Proteomes" id="UP001152607">
    <property type="component" value="Unassembled WGS sequence"/>
</dbReference>
<keyword evidence="3" id="KW-0858">Xylan degradation</keyword>
<dbReference type="AlphaFoldDB" id="A0A9W4UKR8"/>
<keyword evidence="12" id="KW-1185">Reference proteome</keyword>
<dbReference type="PANTHER" id="PTHR33938:SF15">
    <property type="entry name" value="FERULOYL ESTERASE B-RELATED"/>
    <property type="match status" value="1"/>
</dbReference>
<keyword evidence="3" id="KW-0119">Carbohydrate metabolism</keyword>
<comment type="caution">
    <text evidence="11">The sequence shown here is derived from an EMBL/GenBank/DDBJ whole genome shotgun (WGS) entry which is preliminary data.</text>
</comment>
<dbReference type="InterPro" id="IPR029058">
    <property type="entry name" value="AB_hydrolase_fold"/>
</dbReference>
<evidence type="ECO:0000256" key="3">
    <source>
        <dbReference type="ARBA" id="ARBA00022651"/>
    </source>
</evidence>
<accession>A0A9W4UKR8</accession>
<evidence type="ECO:0000256" key="1">
    <source>
        <dbReference type="ARBA" id="ARBA00006249"/>
    </source>
</evidence>
<dbReference type="GO" id="GO:0046872">
    <property type="term" value="F:metal ion binding"/>
    <property type="evidence" value="ECO:0007669"/>
    <property type="project" value="UniProtKB-KW"/>
</dbReference>
<evidence type="ECO:0000256" key="6">
    <source>
        <dbReference type="ARBA" id="ARBA00022801"/>
    </source>
</evidence>
<name>A0A9W4UKR8_9PLEO</name>
<dbReference type="EC" id="3.1.1.-" evidence="10"/>
<keyword evidence="8" id="KW-1015">Disulfide bond</keyword>
<dbReference type="InterPro" id="IPR011118">
    <property type="entry name" value="Tannase/feruloyl_esterase"/>
</dbReference>
<keyword evidence="2" id="KW-0719">Serine esterase</keyword>
<gene>
    <name evidence="11" type="ORF">PDIGIT_LOCUS9791</name>
</gene>
<evidence type="ECO:0000313" key="11">
    <source>
        <dbReference type="EMBL" id="CAI6336686.1"/>
    </source>
</evidence>
<evidence type="ECO:0000256" key="8">
    <source>
        <dbReference type="ARBA" id="ARBA00023157"/>
    </source>
</evidence>